<feature type="transmembrane region" description="Helical" evidence="9">
    <location>
        <begin position="145"/>
        <end position="163"/>
    </location>
</feature>
<keyword evidence="8" id="KW-0997">Cell inner membrane</keyword>
<name>A0A939DNU6_9ALTE</name>
<comment type="subcellular location">
    <subcellularLocation>
        <location evidence="8">Cell inner membrane</location>
    </subcellularLocation>
    <subcellularLocation>
        <location evidence="1">Cell membrane</location>
        <topology evidence="1">Multi-pass membrane protein</topology>
    </subcellularLocation>
</comment>
<evidence type="ECO:0000313" key="11">
    <source>
        <dbReference type="Proteomes" id="UP000664654"/>
    </source>
</evidence>
<feature type="transmembrane region" description="Helical" evidence="9">
    <location>
        <begin position="79"/>
        <end position="103"/>
    </location>
</feature>
<evidence type="ECO:0000256" key="8">
    <source>
        <dbReference type="PIRNR" id="PIRNR018472"/>
    </source>
</evidence>
<dbReference type="GO" id="GO:0008360">
    <property type="term" value="P:regulation of cell shape"/>
    <property type="evidence" value="ECO:0007669"/>
    <property type="project" value="UniProtKB-UniRule"/>
</dbReference>
<comment type="similarity">
    <text evidence="2 8">Belongs to the MreD family.</text>
</comment>
<evidence type="ECO:0000256" key="5">
    <source>
        <dbReference type="ARBA" id="ARBA00022960"/>
    </source>
</evidence>
<feature type="transmembrane region" description="Helical" evidence="9">
    <location>
        <begin position="115"/>
        <end position="133"/>
    </location>
</feature>
<dbReference type="Proteomes" id="UP000664654">
    <property type="component" value="Unassembled WGS sequence"/>
</dbReference>
<dbReference type="NCBIfam" id="TIGR03426">
    <property type="entry name" value="shape_MreD"/>
    <property type="match status" value="1"/>
</dbReference>
<evidence type="ECO:0000256" key="6">
    <source>
        <dbReference type="ARBA" id="ARBA00022989"/>
    </source>
</evidence>
<comment type="caution">
    <text evidence="10">The sequence shown here is derived from an EMBL/GenBank/DDBJ whole genome shotgun (WGS) entry which is preliminary data.</text>
</comment>
<dbReference type="GO" id="GO:0005886">
    <property type="term" value="C:plasma membrane"/>
    <property type="evidence" value="ECO:0007669"/>
    <property type="project" value="UniProtKB-SubCell"/>
</dbReference>
<gene>
    <name evidence="10" type="primary">mreD</name>
    <name evidence="10" type="ORF">J0A66_12610</name>
</gene>
<keyword evidence="7 8" id="KW-0472">Membrane</keyword>
<dbReference type="PANTHER" id="PTHR37484:SF1">
    <property type="entry name" value="ROD SHAPE-DETERMINING PROTEIN MRED"/>
    <property type="match status" value="1"/>
</dbReference>
<protein>
    <recommendedName>
        <fullName evidence="8">Rod shape-determining protein MreD</fullName>
    </recommendedName>
</protein>
<evidence type="ECO:0000256" key="1">
    <source>
        <dbReference type="ARBA" id="ARBA00004651"/>
    </source>
</evidence>
<accession>A0A939DNU6</accession>
<dbReference type="Pfam" id="PF04093">
    <property type="entry name" value="MreD"/>
    <property type="match status" value="1"/>
</dbReference>
<evidence type="ECO:0000256" key="9">
    <source>
        <dbReference type="SAM" id="Phobius"/>
    </source>
</evidence>
<dbReference type="PIRSF" id="PIRSF018472">
    <property type="entry name" value="MreD_proteobac"/>
    <property type="match status" value="1"/>
</dbReference>
<evidence type="ECO:0000313" key="10">
    <source>
        <dbReference type="EMBL" id="MBN7826072.1"/>
    </source>
</evidence>
<organism evidence="10 11">
    <name type="scientific">Bowmanella dokdonensis</name>
    <dbReference type="NCBI Taxonomy" id="751969"/>
    <lineage>
        <taxon>Bacteria</taxon>
        <taxon>Pseudomonadati</taxon>
        <taxon>Pseudomonadota</taxon>
        <taxon>Gammaproteobacteria</taxon>
        <taxon>Alteromonadales</taxon>
        <taxon>Alteromonadaceae</taxon>
        <taxon>Bowmanella</taxon>
    </lineage>
</organism>
<keyword evidence="4 9" id="KW-0812">Transmembrane</keyword>
<dbReference type="PANTHER" id="PTHR37484">
    <property type="entry name" value="ROD SHAPE-DETERMINING PROTEIN MRED"/>
    <property type="match status" value="1"/>
</dbReference>
<dbReference type="AlphaFoldDB" id="A0A939DNU6"/>
<comment type="function">
    <text evidence="8">Involved in formation of the rod shape of the cell. May also contribute to regulation of formation of penicillin-binding proteins.</text>
</comment>
<dbReference type="EMBL" id="JAFKCV010000006">
    <property type="protein sequence ID" value="MBN7826072.1"/>
    <property type="molecule type" value="Genomic_DNA"/>
</dbReference>
<feature type="transmembrane region" description="Helical" evidence="9">
    <location>
        <begin position="21"/>
        <end position="42"/>
    </location>
</feature>
<keyword evidence="6 9" id="KW-1133">Transmembrane helix</keyword>
<keyword evidence="3 8" id="KW-1003">Cell membrane</keyword>
<evidence type="ECO:0000256" key="4">
    <source>
        <dbReference type="ARBA" id="ARBA00022692"/>
    </source>
</evidence>
<evidence type="ECO:0000256" key="7">
    <source>
        <dbReference type="ARBA" id="ARBA00023136"/>
    </source>
</evidence>
<evidence type="ECO:0000256" key="2">
    <source>
        <dbReference type="ARBA" id="ARBA00007776"/>
    </source>
</evidence>
<proteinExistence type="inferred from homology"/>
<sequence>MHRSNRSAKRKKILNLSLRQHAITLSLLVALMLQIMPMPILVDPYRPDWVLLVLAYWTLALPQRVNVGVAFLNGLVLDVLLGTALGVHSLALSLVIFILAANYQRLRNYSVWQQAFMVGLLAALYHLVIFWLQHLLTDIYFLFDYLWPVLTTMLFWPWCFAILRKIRRQLKVS</sequence>
<evidence type="ECO:0000256" key="3">
    <source>
        <dbReference type="ARBA" id="ARBA00022475"/>
    </source>
</evidence>
<keyword evidence="5 8" id="KW-0133">Cell shape</keyword>
<dbReference type="InterPro" id="IPR007227">
    <property type="entry name" value="Cell_shape_determining_MreD"/>
</dbReference>
<dbReference type="InterPro" id="IPR026034">
    <property type="entry name" value="MreD_proteobac"/>
</dbReference>
<reference evidence="10" key="1">
    <citation type="submission" date="2021-03" db="EMBL/GenBank/DDBJ databases">
        <title>novel species isolated from a fishpond in China.</title>
        <authorList>
            <person name="Lu H."/>
            <person name="Cai Z."/>
        </authorList>
    </citation>
    <scope>NUCLEOTIDE SEQUENCE</scope>
    <source>
        <strain evidence="10">JCM 30855</strain>
    </source>
</reference>
<keyword evidence="11" id="KW-1185">Reference proteome</keyword>